<dbReference type="Proteomes" id="UP000241647">
    <property type="component" value="Unassembled WGS sequence"/>
</dbReference>
<evidence type="ECO:0000259" key="6">
    <source>
        <dbReference type="PROSITE" id="PS51900"/>
    </source>
</evidence>
<dbReference type="InterPro" id="IPR050090">
    <property type="entry name" value="Tyrosine_recombinase_XerCD"/>
</dbReference>
<dbReference type="RefSeq" id="WP_063026368.1">
    <property type="nucleotide sequence ID" value="NZ_PYHS01000009.1"/>
</dbReference>
<dbReference type="Gene3D" id="1.10.150.130">
    <property type="match status" value="1"/>
</dbReference>
<dbReference type="GO" id="GO:0006310">
    <property type="term" value="P:DNA recombination"/>
    <property type="evidence" value="ECO:0007669"/>
    <property type="project" value="UniProtKB-KW"/>
</dbReference>
<proteinExistence type="inferred from homology"/>
<dbReference type="Gene3D" id="1.10.443.10">
    <property type="entry name" value="Intergrase catalytic core"/>
    <property type="match status" value="1"/>
</dbReference>
<evidence type="ECO:0000256" key="1">
    <source>
        <dbReference type="ARBA" id="ARBA00008857"/>
    </source>
</evidence>
<dbReference type="Pfam" id="PF00589">
    <property type="entry name" value="Phage_integrase"/>
    <property type="match status" value="1"/>
</dbReference>
<keyword evidence="3" id="KW-0233">DNA recombination</keyword>
<evidence type="ECO:0000256" key="2">
    <source>
        <dbReference type="ARBA" id="ARBA00023125"/>
    </source>
</evidence>
<feature type="domain" description="Core-binding (CB)" evidence="6">
    <location>
        <begin position="89"/>
        <end position="170"/>
    </location>
</feature>
<comment type="similarity">
    <text evidence="1">Belongs to the 'phage' integrase family.</text>
</comment>
<feature type="domain" description="Tyr recombinase" evidence="5">
    <location>
        <begin position="186"/>
        <end position="401"/>
    </location>
</feature>
<dbReference type="PANTHER" id="PTHR30349">
    <property type="entry name" value="PHAGE INTEGRASE-RELATED"/>
    <property type="match status" value="1"/>
</dbReference>
<protein>
    <submittedName>
        <fullName evidence="7">Site-specific integrase</fullName>
    </submittedName>
</protein>
<dbReference type="InterPro" id="IPR010998">
    <property type="entry name" value="Integrase_recombinase_N"/>
</dbReference>
<evidence type="ECO:0000256" key="4">
    <source>
        <dbReference type="PROSITE-ProRule" id="PRU01248"/>
    </source>
</evidence>
<comment type="caution">
    <text evidence="7">The sequence shown here is derived from an EMBL/GenBank/DDBJ whole genome shotgun (WGS) entry which is preliminary data.</text>
</comment>
<evidence type="ECO:0000259" key="5">
    <source>
        <dbReference type="PROSITE" id="PS51898"/>
    </source>
</evidence>
<dbReference type="PROSITE" id="PS51898">
    <property type="entry name" value="TYR_RECOMBINASE"/>
    <property type="match status" value="1"/>
</dbReference>
<name>A0A2T2Z1C4_9NOCA</name>
<dbReference type="GO" id="GO:0003677">
    <property type="term" value="F:DNA binding"/>
    <property type="evidence" value="ECO:0007669"/>
    <property type="project" value="UniProtKB-UniRule"/>
</dbReference>
<dbReference type="EMBL" id="PYHS01000009">
    <property type="protein sequence ID" value="PSR61572.1"/>
    <property type="molecule type" value="Genomic_DNA"/>
</dbReference>
<accession>A0A2T2Z1C4</accession>
<gene>
    <name evidence="7" type="ORF">C8259_18660</name>
</gene>
<evidence type="ECO:0000313" key="7">
    <source>
        <dbReference type="EMBL" id="PSR61572.1"/>
    </source>
</evidence>
<evidence type="ECO:0000313" key="8">
    <source>
        <dbReference type="Proteomes" id="UP000241647"/>
    </source>
</evidence>
<dbReference type="InterPro" id="IPR044068">
    <property type="entry name" value="CB"/>
</dbReference>
<dbReference type="PROSITE" id="PS51900">
    <property type="entry name" value="CB"/>
    <property type="match status" value="1"/>
</dbReference>
<evidence type="ECO:0000256" key="3">
    <source>
        <dbReference type="ARBA" id="ARBA00023172"/>
    </source>
</evidence>
<sequence>MGHVEDRWWRPQRDENDRVVVNGRGKPVMEKTELYGRGLRYRVRYIDPDGSERSKSFADREKKRADDFLIEVESDKREGKYINPRASRKTFRQQAESWYKAQSPDPATREVLRSRLERQIYPYLGDQTFDRIEQPATIRDFVAGMGERGLSDNYQAVVFTIVASVCDSAVDDKVIRRNPCHAKTVRRPQARSPKVVVWPADRLMAVRDSIVDRFRIGVDLGAAAGLRQGEILGFSPDDVDYGSREIRIERQIKTVDGVMMFALPKGGKTRSAPLAETLLASIKEHENRFPPVTVSLPWGKPDGELVTVRLLMTGENGRLYTGDLFTKVVWQAAFRNGGLEYRRRADGMHALRHFFASTLLADGCSIKELAAFLGHTDPGFTLRTYTHLVPSSYERARMAIDRVFRPELPPRPVDGLEEGN</sequence>
<dbReference type="InterPro" id="IPR011010">
    <property type="entry name" value="DNA_brk_join_enz"/>
</dbReference>
<reference evidence="7 8" key="1">
    <citation type="submission" date="2018-02" db="EMBL/GenBank/DDBJ databases">
        <title>8 Nocardia nova and 1 Nocardia cyriacigeorgica strain used for evolution to TMP-SMX.</title>
        <authorList>
            <person name="Mehta H."/>
            <person name="Weng J."/>
            <person name="Shamoo Y."/>
        </authorList>
    </citation>
    <scope>NUCLEOTIDE SEQUENCE [LARGE SCALE GENOMIC DNA]</scope>
    <source>
        <strain evidence="7 8">ATCC 33727</strain>
    </source>
</reference>
<dbReference type="AlphaFoldDB" id="A0A2T2Z1C4"/>
<dbReference type="SUPFAM" id="SSF56349">
    <property type="entry name" value="DNA breaking-rejoining enzymes"/>
    <property type="match status" value="1"/>
</dbReference>
<dbReference type="PANTHER" id="PTHR30349:SF64">
    <property type="entry name" value="PROPHAGE INTEGRASE INTD-RELATED"/>
    <property type="match status" value="1"/>
</dbReference>
<dbReference type="GO" id="GO:0015074">
    <property type="term" value="P:DNA integration"/>
    <property type="evidence" value="ECO:0007669"/>
    <property type="project" value="InterPro"/>
</dbReference>
<dbReference type="InterPro" id="IPR002104">
    <property type="entry name" value="Integrase_catalytic"/>
</dbReference>
<dbReference type="InterPro" id="IPR013762">
    <property type="entry name" value="Integrase-like_cat_sf"/>
</dbReference>
<organism evidence="7 8">
    <name type="scientific">Nocardia nova</name>
    <dbReference type="NCBI Taxonomy" id="37330"/>
    <lineage>
        <taxon>Bacteria</taxon>
        <taxon>Bacillati</taxon>
        <taxon>Actinomycetota</taxon>
        <taxon>Actinomycetes</taxon>
        <taxon>Mycobacteriales</taxon>
        <taxon>Nocardiaceae</taxon>
        <taxon>Nocardia</taxon>
    </lineage>
</organism>
<keyword evidence="2 4" id="KW-0238">DNA-binding</keyword>